<reference evidence="3" key="1">
    <citation type="submission" date="2019-10" db="EMBL/GenBank/DDBJ databases">
        <authorList>
            <person name="Nor Muhammad N."/>
        </authorList>
    </citation>
    <scope>NUCLEOTIDE SEQUENCE</scope>
</reference>
<feature type="transmembrane region" description="Helical" evidence="1">
    <location>
        <begin position="82"/>
        <end position="103"/>
    </location>
</feature>
<name>A0A5K1JZU5_9APHY</name>
<feature type="transmembrane region" description="Helical" evidence="1">
    <location>
        <begin position="45"/>
        <end position="70"/>
    </location>
</feature>
<protein>
    <submittedName>
        <fullName evidence="3">N/A</fullName>
    </submittedName>
</protein>
<dbReference type="InterPro" id="IPR045339">
    <property type="entry name" value="DUF6534"/>
</dbReference>
<dbReference type="Pfam" id="PF20152">
    <property type="entry name" value="DUF6534"/>
    <property type="match status" value="1"/>
</dbReference>
<feature type="transmembrane region" description="Helical" evidence="1">
    <location>
        <begin position="15"/>
        <end position="33"/>
    </location>
</feature>
<dbReference type="EMBL" id="LR727034">
    <property type="protein sequence ID" value="VWO98573.1"/>
    <property type="molecule type" value="Genomic_DNA"/>
</dbReference>
<dbReference type="AlphaFoldDB" id="A0A5K1JZU5"/>
<dbReference type="PANTHER" id="PTHR40465">
    <property type="entry name" value="CHROMOSOME 1, WHOLE GENOME SHOTGUN SEQUENCE"/>
    <property type="match status" value="1"/>
</dbReference>
<organism evidence="3">
    <name type="scientific">Ganoderma boninense</name>
    <dbReference type="NCBI Taxonomy" id="34458"/>
    <lineage>
        <taxon>Eukaryota</taxon>
        <taxon>Fungi</taxon>
        <taxon>Dikarya</taxon>
        <taxon>Basidiomycota</taxon>
        <taxon>Agaricomycotina</taxon>
        <taxon>Agaricomycetes</taxon>
        <taxon>Polyporales</taxon>
        <taxon>Polyporaceae</taxon>
        <taxon>Ganoderma</taxon>
    </lineage>
</organism>
<keyword evidence="1" id="KW-1133">Transmembrane helix</keyword>
<evidence type="ECO:0000256" key="1">
    <source>
        <dbReference type="SAM" id="Phobius"/>
    </source>
</evidence>
<feature type="transmembrane region" description="Helical" evidence="1">
    <location>
        <begin position="171"/>
        <end position="191"/>
    </location>
</feature>
<keyword evidence="1" id="KW-0472">Membrane</keyword>
<gene>
    <name evidence="3" type="primary">Q2VLJ1</name>
</gene>
<feature type="domain" description="DUF6534" evidence="2">
    <location>
        <begin position="176"/>
        <end position="219"/>
    </location>
</feature>
<evidence type="ECO:0000259" key="2">
    <source>
        <dbReference type="Pfam" id="PF20152"/>
    </source>
</evidence>
<accession>A0A5K1JZU5</accession>
<dbReference type="PANTHER" id="PTHR40465:SF1">
    <property type="entry name" value="DUF6534 DOMAIN-CONTAINING PROTEIN"/>
    <property type="match status" value="1"/>
</dbReference>
<proteinExistence type="predicted"/>
<keyword evidence="1" id="KW-0812">Transmembrane</keyword>
<sequence>MAVIDSTFGAALDGLIVSACLFGITLLQTFSYFRHYPKDKLYIKGLVILLTALDTIHLILCSRTIYWYLISNFGDTDNLDRITWSMALQTDCNGLIGLIVEVFFARRVWMMSKNWVITAIIVTLACLHFGQSHAPCHRPPQIPRTEWAPLASQASESDAESTLRLQWETCLGLGAAAVADVIIAASMCYYLRKKRTGLKRTDSVVSLLMVYSINSGLLTR</sequence>
<feature type="transmembrane region" description="Helical" evidence="1">
    <location>
        <begin position="115"/>
        <end position="134"/>
    </location>
</feature>
<evidence type="ECO:0000313" key="3">
    <source>
        <dbReference type="EMBL" id="VWO98573.1"/>
    </source>
</evidence>